<organism evidence="1 2">
    <name type="scientific">Saccharothrix violaceirubra</name>
    <dbReference type="NCBI Taxonomy" id="413306"/>
    <lineage>
        <taxon>Bacteria</taxon>
        <taxon>Bacillati</taxon>
        <taxon>Actinomycetota</taxon>
        <taxon>Actinomycetes</taxon>
        <taxon>Pseudonocardiales</taxon>
        <taxon>Pseudonocardiaceae</taxon>
        <taxon>Saccharothrix</taxon>
    </lineage>
</organism>
<dbReference type="EMBL" id="JACHJS010000001">
    <property type="protein sequence ID" value="MBB4966210.1"/>
    <property type="molecule type" value="Genomic_DNA"/>
</dbReference>
<gene>
    <name evidence="1" type="ORF">F4559_003569</name>
</gene>
<accession>A0A7W7T6Q1</accession>
<dbReference type="Gene3D" id="1.25.40.10">
    <property type="entry name" value="Tetratricopeptide repeat domain"/>
    <property type="match status" value="1"/>
</dbReference>
<evidence type="ECO:0000313" key="2">
    <source>
        <dbReference type="Proteomes" id="UP000542674"/>
    </source>
</evidence>
<dbReference type="InterPro" id="IPR011990">
    <property type="entry name" value="TPR-like_helical_dom_sf"/>
</dbReference>
<dbReference type="AlphaFoldDB" id="A0A7W7T6Q1"/>
<name>A0A7W7T6Q1_9PSEU</name>
<evidence type="ECO:0000313" key="1">
    <source>
        <dbReference type="EMBL" id="MBB4966210.1"/>
    </source>
</evidence>
<dbReference type="Proteomes" id="UP000542674">
    <property type="component" value="Unassembled WGS sequence"/>
</dbReference>
<dbReference type="SUPFAM" id="SSF48452">
    <property type="entry name" value="TPR-like"/>
    <property type="match status" value="1"/>
</dbReference>
<keyword evidence="2" id="KW-1185">Reference proteome</keyword>
<proteinExistence type="predicted"/>
<sequence>MSDVEFELWLSLREARVMDHARSRTELLDDVVRRADGADVPRAALLARRMLAEAHRTDGRWDLVFDLFRRSLAEYDRQPWRYAPGDGVDLLRWYASLVESMAHFPDIGLDEIGDALRDVEERFRVAGMNLHDVHAAYRGIAAHRGDWAAEERAHLRWRATADVDEDERRLLLTGIDRLLARGRPGCALEAAAVLLDDPEVCGEPLVLARSLVLLPLARAGRDAEAALTYRRLVRGLAGEEASLEEHGRVIEFCALTGNEGAGVDWLGPLRDLESRRRPFATMEFATAVAVLAGRLVVVGRGESVLDLGPDHSVSFRDLAARMRATALDLAGWFDRRNGTTFQGDRVRARLVAEPVRDFLPLAPTSRPPLDFRPPPGLSDADLLDRAAWHDLRCEPEEARACLAEVSADLPSFLAARRVELQARFVQGDDTEELLRWAAETHARCGDRARHLLAFCWLGLWIANVGRPDEGIATVSRAVADLRLLGDDSACAWGEHWLAYVLVGRGHRAEAFEALRRGVHHAAADPLALGSLRCLEAAWLNDDDADARVVIGRARAAFDALVSAGAPEKAIEAVEQLRVAYERASAVDEFRSFVEDWLVALPSPMFDRLRGHLHHLRALSGVGSGVGGVADDLNEAIGQAALRDADTVEQWYRLANADHAEGRHEDAVDAGLRAANWLDHLRDTVDQGWSEWADQARFLVAESYRVLGDREAALREFRRLAAGDGVLAASAFVAGASLLDGS</sequence>
<dbReference type="RefSeq" id="WP_184670072.1">
    <property type="nucleotide sequence ID" value="NZ_BAABAI010000005.1"/>
</dbReference>
<protein>
    <submittedName>
        <fullName evidence="1">Tetratricopeptide (TPR) repeat protein</fullName>
    </submittedName>
</protein>
<comment type="caution">
    <text evidence="1">The sequence shown here is derived from an EMBL/GenBank/DDBJ whole genome shotgun (WGS) entry which is preliminary data.</text>
</comment>
<reference evidence="1 2" key="1">
    <citation type="submission" date="2020-08" db="EMBL/GenBank/DDBJ databases">
        <title>Sequencing the genomes of 1000 actinobacteria strains.</title>
        <authorList>
            <person name="Klenk H.-P."/>
        </authorList>
    </citation>
    <scope>NUCLEOTIDE SEQUENCE [LARGE SCALE GENOMIC DNA]</scope>
    <source>
        <strain evidence="1 2">DSM 45084</strain>
    </source>
</reference>